<evidence type="ECO:0000259" key="2">
    <source>
        <dbReference type="Pfam" id="PF01648"/>
    </source>
</evidence>
<dbReference type="SUPFAM" id="SSF56214">
    <property type="entry name" value="4'-phosphopantetheinyl transferase"/>
    <property type="match status" value="1"/>
</dbReference>
<gene>
    <name evidence="4" type="ORF">GCM10010430_75150</name>
</gene>
<evidence type="ECO:0000313" key="4">
    <source>
        <dbReference type="EMBL" id="GAA2278169.1"/>
    </source>
</evidence>
<comment type="caution">
    <text evidence="4">The sequence shown here is derived from an EMBL/GenBank/DDBJ whole genome shotgun (WGS) entry which is preliminary data.</text>
</comment>
<dbReference type="Pfam" id="PF17837">
    <property type="entry name" value="4PPT_N"/>
    <property type="match status" value="1"/>
</dbReference>
<keyword evidence="5" id="KW-1185">Reference proteome</keyword>
<dbReference type="PANTHER" id="PTHR38096:SF1">
    <property type="entry name" value="ENTEROBACTIN SYNTHASE COMPONENT D"/>
    <property type="match status" value="1"/>
</dbReference>
<dbReference type="EMBL" id="BAAATR010000061">
    <property type="protein sequence ID" value="GAA2278169.1"/>
    <property type="molecule type" value="Genomic_DNA"/>
</dbReference>
<feature type="domain" description="4'-phosphopantetheinyl transferase" evidence="2">
    <location>
        <begin position="102"/>
        <end position="184"/>
    </location>
</feature>
<dbReference type="InterPro" id="IPR003542">
    <property type="entry name" value="Enbac_synth_compD-like"/>
</dbReference>
<evidence type="ECO:0000259" key="3">
    <source>
        <dbReference type="Pfam" id="PF17837"/>
    </source>
</evidence>
<accession>A0ABN3EZE4</accession>
<name>A0ABN3EZE4_9ACTN</name>
<sequence length="218" mass="23577">MIERILPSMVASAETTAEDEPIELFPEEAAHIRRAVPRRQGEFRAVRACARRALAALGHAAVPLLPGERGAPSWPEQVVGSMTHCLGYRAAALAPAAEVLTIGIDAEPNEPLPEGVLEAVARPEELPRLKELVDAVPDLSADRLLFSAKESVYKAWFPLMRQMLDFSEATLTFGADGTFAARLLVPGPTVRGRRLPGFEGRWLADDGLVVTAITVLHS</sequence>
<proteinExistence type="predicted"/>
<dbReference type="InterPro" id="IPR008278">
    <property type="entry name" value="4-PPantetheinyl_Trfase_dom"/>
</dbReference>
<dbReference type="RefSeq" id="WP_344641059.1">
    <property type="nucleotide sequence ID" value="NZ_BAAATR010000061.1"/>
</dbReference>
<feature type="domain" description="4'-phosphopantetheinyl transferase N-terminal" evidence="3">
    <location>
        <begin position="27"/>
        <end position="94"/>
    </location>
</feature>
<keyword evidence="1 4" id="KW-0808">Transferase</keyword>
<dbReference type="InterPro" id="IPR037143">
    <property type="entry name" value="4-PPantetheinyl_Trfase_dom_sf"/>
</dbReference>
<evidence type="ECO:0000256" key="1">
    <source>
        <dbReference type="ARBA" id="ARBA00022679"/>
    </source>
</evidence>
<dbReference type="Pfam" id="PF01648">
    <property type="entry name" value="ACPS"/>
    <property type="match status" value="1"/>
</dbReference>
<dbReference type="InterPro" id="IPR041354">
    <property type="entry name" value="4PPT_N"/>
</dbReference>
<dbReference type="PANTHER" id="PTHR38096">
    <property type="entry name" value="ENTEROBACTIN SYNTHASE COMPONENT D"/>
    <property type="match status" value="1"/>
</dbReference>
<dbReference type="Proteomes" id="UP001500305">
    <property type="component" value="Unassembled WGS sequence"/>
</dbReference>
<organism evidence="4 5">
    <name type="scientific">Kitasatospora cystarginea</name>
    <dbReference type="NCBI Taxonomy" id="58350"/>
    <lineage>
        <taxon>Bacteria</taxon>
        <taxon>Bacillati</taxon>
        <taxon>Actinomycetota</taxon>
        <taxon>Actinomycetes</taxon>
        <taxon>Kitasatosporales</taxon>
        <taxon>Streptomycetaceae</taxon>
        <taxon>Kitasatospora</taxon>
    </lineage>
</organism>
<dbReference type="GO" id="GO:0016740">
    <property type="term" value="F:transferase activity"/>
    <property type="evidence" value="ECO:0007669"/>
    <property type="project" value="UniProtKB-KW"/>
</dbReference>
<evidence type="ECO:0000313" key="5">
    <source>
        <dbReference type="Proteomes" id="UP001500305"/>
    </source>
</evidence>
<reference evidence="4 5" key="1">
    <citation type="journal article" date="2019" name="Int. J. Syst. Evol. Microbiol.">
        <title>The Global Catalogue of Microorganisms (GCM) 10K type strain sequencing project: providing services to taxonomists for standard genome sequencing and annotation.</title>
        <authorList>
            <consortium name="The Broad Institute Genomics Platform"/>
            <consortium name="The Broad Institute Genome Sequencing Center for Infectious Disease"/>
            <person name="Wu L."/>
            <person name="Ma J."/>
        </authorList>
    </citation>
    <scope>NUCLEOTIDE SEQUENCE [LARGE SCALE GENOMIC DNA]</scope>
    <source>
        <strain evidence="4 5">JCM 7356</strain>
    </source>
</reference>
<dbReference type="PRINTS" id="PR01399">
    <property type="entry name" value="ENTSNTHTASED"/>
</dbReference>
<protein>
    <submittedName>
        <fullName evidence="4">4'-phosphopantetheinyl transferase superfamily protein</fullName>
    </submittedName>
</protein>